<dbReference type="InterPro" id="IPR003439">
    <property type="entry name" value="ABC_transporter-like_ATP-bd"/>
</dbReference>
<dbReference type="GO" id="GO:0016887">
    <property type="term" value="F:ATP hydrolysis activity"/>
    <property type="evidence" value="ECO:0007669"/>
    <property type="project" value="InterPro"/>
</dbReference>
<proteinExistence type="predicted"/>
<dbReference type="PANTHER" id="PTHR43394">
    <property type="entry name" value="ATP-DEPENDENT PERMEASE MDL1, MITOCHONDRIAL"/>
    <property type="match status" value="1"/>
</dbReference>
<dbReference type="GO" id="GO:0005524">
    <property type="term" value="F:ATP binding"/>
    <property type="evidence" value="ECO:0007669"/>
    <property type="project" value="InterPro"/>
</dbReference>
<accession>A0A0F9KZ55</accession>
<name>A0A0F9KZ55_9ZZZZ</name>
<dbReference type="InterPro" id="IPR027417">
    <property type="entry name" value="P-loop_NTPase"/>
</dbReference>
<dbReference type="Gene3D" id="3.40.50.300">
    <property type="entry name" value="P-loop containing nucleotide triphosphate hydrolases"/>
    <property type="match status" value="1"/>
</dbReference>
<reference evidence="2" key="1">
    <citation type="journal article" date="2015" name="Nature">
        <title>Complex archaea that bridge the gap between prokaryotes and eukaryotes.</title>
        <authorList>
            <person name="Spang A."/>
            <person name="Saw J.H."/>
            <person name="Jorgensen S.L."/>
            <person name="Zaremba-Niedzwiedzka K."/>
            <person name="Martijn J."/>
            <person name="Lind A.E."/>
            <person name="van Eijk R."/>
            <person name="Schleper C."/>
            <person name="Guy L."/>
            <person name="Ettema T.J."/>
        </authorList>
    </citation>
    <scope>NUCLEOTIDE SEQUENCE</scope>
</reference>
<comment type="caution">
    <text evidence="2">The sequence shown here is derived from an EMBL/GenBank/DDBJ whole genome shotgun (WGS) entry which is preliminary data.</text>
</comment>
<dbReference type="SUPFAM" id="SSF52540">
    <property type="entry name" value="P-loop containing nucleoside triphosphate hydrolases"/>
    <property type="match status" value="1"/>
</dbReference>
<dbReference type="Pfam" id="PF00005">
    <property type="entry name" value="ABC_tran"/>
    <property type="match status" value="1"/>
</dbReference>
<dbReference type="InterPro" id="IPR039421">
    <property type="entry name" value="Type_1_exporter"/>
</dbReference>
<protein>
    <recommendedName>
        <fullName evidence="1">ABC transporter domain-containing protein</fullName>
    </recommendedName>
</protein>
<organism evidence="2">
    <name type="scientific">marine sediment metagenome</name>
    <dbReference type="NCBI Taxonomy" id="412755"/>
    <lineage>
        <taxon>unclassified sequences</taxon>
        <taxon>metagenomes</taxon>
        <taxon>ecological metagenomes</taxon>
    </lineage>
</organism>
<dbReference type="AlphaFoldDB" id="A0A0F9KZ55"/>
<evidence type="ECO:0000313" key="2">
    <source>
        <dbReference type="EMBL" id="KKM27253.1"/>
    </source>
</evidence>
<feature type="domain" description="ABC transporter" evidence="1">
    <location>
        <begin position="2"/>
        <end position="89"/>
    </location>
</feature>
<evidence type="ECO:0000259" key="1">
    <source>
        <dbReference type="Pfam" id="PF00005"/>
    </source>
</evidence>
<dbReference type="PANTHER" id="PTHR43394:SF1">
    <property type="entry name" value="ATP-BINDING CASSETTE SUB-FAMILY B MEMBER 10, MITOCHONDRIAL"/>
    <property type="match status" value="1"/>
</dbReference>
<sequence length="134" mass="14516">GIVLQTPHLFSGSIEDNIRFGRLEASLKEIEAAARLSRAHEFIVKMDKGYEQEVGEGGSLLSLGQKQLICLARAVLSDPDIFIMDEATSSVDALSEALIQEGLEAVMKGRTSIIIAHRLSTIRGGECILHLVEA</sequence>
<feature type="non-terminal residue" evidence="2">
    <location>
        <position position="1"/>
    </location>
</feature>
<dbReference type="GO" id="GO:0015421">
    <property type="term" value="F:ABC-type oligopeptide transporter activity"/>
    <property type="evidence" value="ECO:0007669"/>
    <property type="project" value="TreeGrafter"/>
</dbReference>
<dbReference type="EMBL" id="LAZR01012357">
    <property type="protein sequence ID" value="KKM27253.1"/>
    <property type="molecule type" value="Genomic_DNA"/>
</dbReference>
<gene>
    <name evidence="2" type="ORF">LCGC14_1576670</name>
</gene>